<keyword evidence="3" id="KW-1185">Reference proteome</keyword>
<reference evidence="2 3" key="1">
    <citation type="journal article" date="2024" name="J Genomics">
        <title>Draft genome sequencing and assembly of Favolaschia claudopus CIRM-BRFM 2984 isolated from oak limbs.</title>
        <authorList>
            <person name="Navarro D."/>
            <person name="Drula E."/>
            <person name="Chaduli D."/>
            <person name="Cazenave R."/>
            <person name="Ahrendt S."/>
            <person name="Wang J."/>
            <person name="Lipzen A."/>
            <person name="Daum C."/>
            <person name="Barry K."/>
            <person name="Grigoriev I.V."/>
            <person name="Favel A."/>
            <person name="Rosso M.N."/>
            <person name="Martin F."/>
        </authorList>
    </citation>
    <scope>NUCLEOTIDE SEQUENCE [LARGE SCALE GENOMIC DNA]</scope>
    <source>
        <strain evidence="2 3">CIRM-BRFM 2984</strain>
    </source>
</reference>
<feature type="region of interest" description="Disordered" evidence="1">
    <location>
        <begin position="1"/>
        <end position="20"/>
    </location>
</feature>
<comment type="caution">
    <text evidence="2">The sequence shown here is derived from an EMBL/GenBank/DDBJ whole genome shotgun (WGS) entry which is preliminary data.</text>
</comment>
<feature type="compositionally biased region" description="Acidic residues" evidence="1">
    <location>
        <begin position="132"/>
        <end position="149"/>
    </location>
</feature>
<name>A0AAW0AZN5_9AGAR</name>
<protein>
    <submittedName>
        <fullName evidence="2">Uncharacterized protein</fullName>
    </submittedName>
</protein>
<dbReference type="EMBL" id="JAWWNJ010000045">
    <property type="protein sequence ID" value="KAK7019068.1"/>
    <property type="molecule type" value="Genomic_DNA"/>
</dbReference>
<evidence type="ECO:0000313" key="2">
    <source>
        <dbReference type="EMBL" id="KAK7019068.1"/>
    </source>
</evidence>
<organism evidence="2 3">
    <name type="scientific">Favolaschia claudopus</name>
    <dbReference type="NCBI Taxonomy" id="2862362"/>
    <lineage>
        <taxon>Eukaryota</taxon>
        <taxon>Fungi</taxon>
        <taxon>Dikarya</taxon>
        <taxon>Basidiomycota</taxon>
        <taxon>Agaricomycotina</taxon>
        <taxon>Agaricomycetes</taxon>
        <taxon>Agaricomycetidae</taxon>
        <taxon>Agaricales</taxon>
        <taxon>Marasmiineae</taxon>
        <taxon>Mycenaceae</taxon>
        <taxon>Favolaschia</taxon>
    </lineage>
</organism>
<dbReference type="Proteomes" id="UP001362999">
    <property type="component" value="Unassembled WGS sequence"/>
</dbReference>
<feature type="region of interest" description="Disordered" evidence="1">
    <location>
        <begin position="131"/>
        <end position="172"/>
    </location>
</feature>
<accession>A0AAW0AZN5</accession>
<gene>
    <name evidence="2" type="ORF">R3P38DRAFT_3200309</name>
</gene>
<sequence>MASQILSMMKSEPGEEFSGPTQWNSVEFQSLQTVRNTATLRPRCPQSLLQQMLLQEPTSLPDKKVDKNHKISIVRATVQMCLDELQSVESLLRASQGAVAIAQRRVNYLEQLKAYSKKKLMHAELQEAVLQVEDEEDGQSNTDMGEDDSEAKAPPPLRGPMADDSVNRVILD</sequence>
<evidence type="ECO:0000256" key="1">
    <source>
        <dbReference type="SAM" id="MobiDB-lite"/>
    </source>
</evidence>
<proteinExistence type="predicted"/>
<evidence type="ECO:0000313" key="3">
    <source>
        <dbReference type="Proteomes" id="UP001362999"/>
    </source>
</evidence>
<dbReference type="AlphaFoldDB" id="A0AAW0AZN5"/>